<dbReference type="InterPro" id="IPR000242">
    <property type="entry name" value="PTP_cat"/>
</dbReference>
<dbReference type="CDD" id="cd01099">
    <property type="entry name" value="PAN_AP_HGF"/>
    <property type="match status" value="2"/>
</dbReference>
<dbReference type="CDD" id="cd00033">
    <property type="entry name" value="CCP"/>
    <property type="match status" value="2"/>
</dbReference>
<keyword evidence="29" id="KW-1185">Reference proteome</keyword>
<dbReference type="PANTHER" id="PTHR46957:SF3">
    <property type="entry name" value="CYTOKINE RECEPTOR"/>
    <property type="match status" value="1"/>
</dbReference>
<dbReference type="OrthoDB" id="10045365at2759"/>
<dbReference type="PRINTS" id="PR00700">
    <property type="entry name" value="PRTYPHPHTASE"/>
</dbReference>
<keyword evidence="8" id="KW-0677">Repeat</keyword>
<feature type="domain" description="EGF-like" evidence="22">
    <location>
        <begin position="1304"/>
        <end position="1343"/>
    </location>
</feature>
<dbReference type="InterPro" id="IPR000152">
    <property type="entry name" value="EGF-type_Asp/Asn_hydroxyl_site"/>
</dbReference>
<feature type="domain" description="Apple" evidence="27">
    <location>
        <begin position="10"/>
        <end position="102"/>
    </location>
</feature>
<feature type="domain" description="Tyrosine specific protein phosphatases" evidence="24">
    <location>
        <begin position="2288"/>
        <end position="2359"/>
    </location>
</feature>
<dbReference type="GO" id="GO:0007155">
    <property type="term" value="P:cell adhesion"/>
    <property type="evidence" value="ECO:0007669"/>
    <property type="project" value="UniProtKB-KW"/>
</dbReference>
<dbReference type="SMART" id="SM00060">
    <property type="entry name" value="FN3"/>
    <property type="match status" value="8"/>
</dbReference>
<feature type="domain" description="Sushi" evidence="26">
    <location>
        <begin position="465"/>
        <end position="521"/>
    </location>
</feature>
<dbReference type="Gene3D" id="3.50.4.10">
    <property type="entry name" value="Hepatocyte Growth Factor"/>
    <property type="match status" value="4"/>
</dbReference>
<dbReference type="Gene3D" id="2.10.25.10">
    <property type="entry name" value="Laminin"/>
    <property type="match status" value="9"/>
</dbReference>
<evidence type="ECO:0000259" key="24">
    <source>
        <dbReference type="PROSITE" id="PS50056"/>
    </source>
</evidence>
<name>A0A8J9YY84_BRALA</name>
<dbReference type="SUPFAM" id="SSF57196">
    <property type="entry name" value="EGF/Laminin"/>
    <property type="match status" value="3"/>
</dbReference>
<keyword evidence="10" id="KW-0106">Calcium</keyword>
<feature type="compositionally biased region" description="Polar residues" evidence="19">
    <location>
        <begin position="843"/>
        <end position="861"/>
    </location>
</feature>
<feature type="disulfide bond" evidence="17">
    <location>
        <begin position="1252"/>
        <end position="1261"/>
    </location>
</feature>
<dbReference type="PROSITE" id="PS01186">
    <property type="entry name" value="EGF_2"/>
    <property type="match status" value="7"/>
</dbReference>
<feature type="domain" description="Fibronectin type-III" evidence="25">
    <location>
        <begin position="190"/>
        <end position="282"/>
    </location>
</feature>
<dbReference type="Pfam" id="PF00024">
    <property type="entry name" value="PAN_1"/>
    <property type="match status" value="4"/>
</dbReference>
<dbReference type="InterPro" id="IPR003595">
    <property type="entry name" value="Tyr_Pase_cat"/>
</dbReference>
<dbReference type="PROSITE" id="PS50055">
    <property type="entry name" value="TYR_PHOSPHATASE_PTP"/>
    <property type="match status" value="2"/>
</dbReference>
<dbReference type="SUPFAM" id="SSF57414">
    <property type="entry name" value="Hairpin loop containing domain-like"/>
    <property type="match status" value="2"/>
</dbReference>
<comment type="subcellular location">
    <subcellularLocation>
        <location evidence="1">Membrane</location>
        <topology evidence="1">Single-pass membrane protein</topology>
    </subcellularLocation>
    <subcellularLocation>
        <location evidence="2">Secreted</location>
    </subcellularLocation>
</comment>
<dbReference type="FunFam" id="2.10.25.10:FF:000038">
    <property type="entry name" value="Fibrillin 2"/>
    <property type="match status" value="5"/>
</dbReference>
<evidence type="ECO:0000256" key="10">
    <source>
        <dbReference type="ARBA" id="ARBA00022837"/>
    </source>
</evidence>
<feature type="domain" description="EGF-like" evidence="22">
    <location>
        <begin position="1426"/>
        <end position="1467"/>
    </location>
</feature>
<evidence type="ECO:0000256" key="2">
    <source>
        <dbReference type="ARBA" id="ARBA00004613"/>
    </source>
</evidence>
<feature type="transmembrane region" description="Helical" evidence="20">
    <location>
        <begin position="886"/>
        <end position="914"/>
    </location>
</feature>
<feature type="domain" description="Fibronectin type-III" evidence="25">
    <location>
        <begin position="580"/>
        <end position="678"/>
    </location>
</feature>
<dbReference type="Pfam" id="PF07645">
    <property type="entry name" value="EGF_CA"/>
    <property type="match status" value="2"/>
</dbReference>
<evidence type="ECO:0000313" key="28">
    <source>
        <dbReference type="EMBL" id="CAH1243821.1"/>
    </source>
</evidence>
<dbReference type="InterPro" id="IPR003609">
    <property type="entry name" value="Pan_app"/>
</dbReference>
<feature type="compositionally biased region" description="Acidic residues" evidence="19">
    <location>
        <begin position="978"/>
        <end position="988"/>
    </location>
</feature>
<feature type="domain" description="Apple" evidence="27">
    <location>
        <begin position="382"/>
        <end position="467"/>
    </location>
</feature>
<evidence type="ECO:0000256" key="15">
    <source>
        <dbReference type="ARBA" id="ARBA00023157"/>
    </source>
</evidence>
<dbReference type="PANTHER" id="PTHR46957">
    <property type="entry name" value="CYTOKINE RECEPTOR"/>
    <property type="match status" value="1"/>
</dbReference>
<evidence type="ECO:0000259" key="23">
    <source>
        <dbReference type="PROSITE" id="PS50055"/>
    </source>
</evidence>
<dbReference type="SMART" id="SM00032">
    <property type="entry name" value="CCP"/>
    <property type="match status" value="2"/>
</dbReference>
<evidence type="ECO:0000256" key="21">
    <source>
        <dbReference type="SAM" id="SignalP"/>
    </source>
</evidence>
<evidence type="ECO:0000256" key="19">
    <source>
        <dbReference type="SAM" id="MobiDB-lite"/>
    </source>
</evidence>
<dbReference type="SUPFAM" id="SSF49265">
    <property type="entry name" value="Fibronectin type III"/>
    <property type="match status" value="5"/>
</dbReference>
<dbReference type="InterPro" id="IPR036116">
    <property type="entry name" value="FN3_sf"/>
</dbReference>
<dbReference type="InterPro" id="IPR049883">
    <property type="entry name" value="NOTCH1_EGF-like"/>
</dbReference>
<dbReference type="PROSITE" id="PS01187">
    <property type="entry name" value="EGF_CA"/>
    <property type="match status" value="4"/>
</dbReference>
<dbReference type="Gene3D" id="2.60.40.10">
    <property type="entry name" value="Immunoglobulins"/>
    <property type="match status" value="6"/>
</dbReference>
<dbReference type="InterPro" id="IPR000387">
    <property type="entry name" value="Tyr_Pase_dom"/>
</dbReference>
<evidence type="ECO:0000313" key="29">
    <source>
        <dbReference type="Proteomes" id="UP000838412"/>
    </source>
</evidence>
<dbReference type="InterPro" id="IPR016130">
    <property type="entry name" value="Tyr_Pase_AS"/>
</dbReference>
<evidence type="ECO:0000256" key="18">
    <source>
        <dbReference type="PROSITE-ProRule" id="PRU00302"/>
    </source>
</evidence>
<feature type="domain" description="EGF-like" evidence="22">
    <location>
        <begin position="1225"/>
        <end position="1262"/>
    </location>
</feature>
<evidence type="ECO:0000256" key="16">
    <source>
        <dbReference type="ARBA" id="ARBA00023180"/>
    </source>
</evidence>
<keyword evidence="12" id="KW-0904">Protein phosphatase</keyword>
<dbReference type="GO" id="GO:0005576">
    <property type="term" value="C:extracellular region"/>
    <property type="evidence" value="ECO:0007669"/>
    <property type="project" value="UniProtKB-SubCell"/>
</dbReference>
<feature type="chain" id="PRO_5035446882" evidence="21">
    <location>
        <begin position="19"/>
        <end position="2670"/>
    </location>
</feature>
<comment type="caution">
    <text evidence="17">Lacks conserved residue(s) required for the propagation of feature annotation.</text>
</comment>
<dbReference type="CDD" id="cd00054">
    <property type="entry name" value="EGF_CA"/>
    <property type="match status" value="9"/>
</dbReference>
<evidence type="ECO:0000256" key="1">
    <source>
        <dbReference type="ARBA" id="ARBA00004167"/>
    </source>
</evidence>
<keyword evidence="4 17" id="KW-0245">EGF-like domain</keyword>
<feature type="transmembrane region" description="Helical" evidence="20">
    <location>
        <begin position="2010"/>
        <end position="2035"/>
    </location>
</feature>
<dbReference type="InterPro" id="IPR013783">
    <property type="entry name" value="Ig-like_fold"/>
</dbReference>
<dbReference type="SMART" id="SM00179">
    <property type="entry name" value="EGF_CA"/>
    <property type="match status" value="9"/>
</dbReference>
<dbReference type="PROSITE" id="PS50026">
    <property type="entry name" value="EGF_3"/>
    <property type="match status" value="7"/>
</dbReference>
<dbReference type="PROSITE" id="PS00383">
    <property type="entry name" value="TYR_PHOSPHATASE_1"/>
    <property type="match status" value="2"/>
</dbReference>
<dbReference type="Gene3D" id="3.90.190.10">
    <property type="entry name" value="Protein tyrosine phosphatase superfamily"/>
    <property type="match status" value="2"/>
</dbReference>
<dbReference type="Pfam" id="PF12662">
    <property type="entry name" value="cEGF"/>
    <property type="match status" value="2"/>
</dbReference>
<keyword evidence="6 20" id="KW-0812">Transmembrane</keyword>
<dbReference type="GO" id="GO:0004725">
    <property type="term" value="F:protein tyrosine phosphatase activity"/>
    <property type="evidence" value="ECO:0007669"/>
    <property type="project" value="InterPro"/>
</dbReference>
<feature type="domain" description="Fibronectin type-III" evidence="25">
    <location>
        <begin position="1602"/>
        <end position="1694"/>
    </location>
</feature>
<dbReference type="SMART" id="SM00404">
    <property type="entry name" value="PTPc_motif"/>
    <property type="match status" value="2"/>
</dbReference>
<keyword evidence="13 20" id="KW-1133">Transmembrane helix</keyword>
<evidence type="ECO:0000256" key="4">
    <source>
        <dbReference type="ARBA" id="ARBA00022536"/>
    </source>
</evidence>
<dbReference type="InterPro" id="IPR018097">
    <property type="entry name" value="EGF_Ca-bd_CS"/>
</dbReference>
<dbReference type="InterPro" id="IPR050713">
    <property type="entry name" value="RTP_Phos/Ushers"/>
</dbReference>
<evidence type="ECO:0000256" key="12">
    <source>
        <dbReference type="ARBA" id="ARBA00022912"/>
    </source>
</evidence>
<feature type="domain" description="Fibronectin type-III" evidence="25">
    <location>
        <begin position="1698"/>
        <end position="1795"/>
    </location>
</feature>
<evidence type="ECO:0000259" key="26">
    <source>
        <dbReference type="PROSITE" id="PS50923"/>
    </source>
</evidence>
<feature type="domain" description="EGF-like" evidence="22">
    <location>
        <begin position="1385"/>
        <end position="1425"/>
    </location>
</feature>
<dbReference type="PROSITE" id="PS00022">
    <property type="entry name" value="EGF_1"/>
    <property type="match status" value="1"/>
</dbReference>
<dbReference type="PROSITE" id="PS50056">
    <property type="entry name" value="TYR_PHOSPHATASE_2"/>
    <property type="match status" value="2"/>
</dbReference>
<dbReference type="InterPro" id="IPR029021">
    <property type="entry name" value="Prot-tyrosine_phosphatase-like"/>
</dbReference>
<dbReference type="SUPFAM" id="SSF52799">
    <property type="entry name" value="(Phosphotyrosine protein) phosphatases II"/>
    <property type="match status" value="2"/>
</dbReference>
<dbReference type="SMART" id="SM00194">
    <property type="entry name" value="PTPc"/>
    <property type="match status" value="2"/>
</dbReference>
<evidence type="ECO:0000256" key="3">
    <source>
        <dbReference type="ARBA" id="ARBA00022525"/>
    </source>
</evidence>
<feature type="disulfide bond" evidence="18">
    <location>
        <begin position="159"/>
        <end position="186"/>
    </location>
</feature>
<dbReference type="SUPFAM" id="SSF57184">
    <property type="entry name" value="Growth factor receptor domain"/>
    <property type="match status" value="2"/>
</dbReference>
<dbReference type="SMART" id="SM00473">
    <property type="entry name" value="PAN_AP"/>
    <property type="match status" value="4"/>
</dbReference>
<dbReference type="InterPro" id="IPR001881">
    <property type="entry name" value="EGF-like_Ca-bd_dom"/>
</dbReference>
<feature type="transmembrane region" description="Helical" evidence="20">
    <location>
        <begin position="1039"/>
        <end position="1055"/>
    </location>
</feature>
<keyword evidence="15 17" id="KW-1015">Disulfide bond</keyword>
<evidence type="ECO:0000256" key="6">
    <source>
        <dbReference type="ARBA" id="ARBA00022692"/>
    </source>
</evidence>
<feature type="domain" description="Fibronectin type-III" evidence="25">
    <location>
        <begin position="286"/>
        <end position="380"/>
    </location>
</feature>
<evidence type="ECO:0000256" key="17">
    <source>
        <dbReference type="PROSITE-ProRule" id="PRU00076"/>
    </source>
</evidence>
<dbReference type="InterPro" id="IPR000436">
    <property type="entry name" value="Sushi_SCR_CCP_dom"/>
</dbReference>
<feature type="domain" description="Tyrosine-protein phosphatase" evidence="23">
    <location>
        <begin position="2400"/>
        <end position="2659"/>
    </location>
</feature>
<keyword evidence="14 20" id="KW-0472">Membrane</keyword>
<feature type="domain" description="Tyrosine-protein phosphatase" evidence="23">
    <location>
        <begin position="2112"/>
        <end position="2368"/>
    </location>
</feature>
<reference evidence="28" key="1">
    <citation type="submission" date="2022-01" db="EMBL/GenBank/DDBJ databases">
        <authorList>
            <person name="Braso-Vives M."/>
        </authorList>
    </citation>
    <scope>NUCLEOTIDE SEQUENCE</scope>
</reference>
<dbReference type="InterPro" id="IPR003961">
    <property type="entry name" value="FN3_dom"/>
</dbReference>
<evidence type="ECO:0000259" key="22">
    <source>
        <dbReference type="PROSITE" id="PS50026"/>
    </source>
</evidence>
<keyword evidence="3" id="KW-0964">Secreted</keyword>
<feature type="disulfide bond" evidence="18">
    <location>
        <begin position="492"/>
        <end position="519"/>
    </location>
</feature>
<feature type="domain" description="Tyrosine specific protein phosphatases" evidence="24">
    <location>
        <begin position="2575"/>
        <end position="2650"/>
    </location>
</feature>
<dbReference type="SMART" id="SM00181">
    <property type="entry name" value="EGF"/>
    <property type="match status" value="9"/>
</dbReference>
<keyword evidence="5 18" id="KW-0768">Sushi</keyword>
<feature type="region of interest" description="Disordered" evidence="19">
    <location>
        <begin position="960"/>
        <end position="991"/>
    </location>
</feature>
<dbReference type="PROSITE" id="PS50853">
    <property type="entry name" value="FN3"/>
    <property type="match status" value="5"/>
</dbReference>
<dbReference type="InterPro" id="IPR024731">
    <property type="entry name" value="NELL2-like_EGF"/>
</dbReference>
<feature type="region of interest" description="Disordered" evidence="19">
    <location>
        <begin position="842"/>
        <end position="861"/>
    </location>
</feature>
<evidence type="ECO:0000256" key="7">
    <source>
        <dbReference type="ARBA" id="ARBA00022729"/>
    </source>
</evidence>
<dbReference type="GO" id="GO:0016020">
    <property type="term" value="C:membrane"/>
    <property type="evidence" value="ECO:0007669"/>
    <property type="project" value="UniProtKB-SubCell"/>
</dbReference>
<dbReference type="FunFam" id="3.90.190.10:FF:000088">
    <property type="entry name" value="Receptor protein-tyrosine phosphatase LAR"/>
    <property type="match status" value="1"/>
</dbReference>
<keyword evidence="7 21" id="KW-0732">Signal</keyword>
<dbReference type="PROSITE" id="PS50948">
    <property type="entry name" value="PAN"/>
    <property type="match status" value="4"/>
</dbReference>
<dbReference type="Proteomes" id="UP000838412">
    <property type="component" value="Chromosome 13"/>
</dbReference>
<dbReference type="Pfam" id="PF00102">
    <property type="entry name" value="Y_phosphatase"/>
    <property type="match status" value="2"/>
</dbReference>
<feature type="domain" description="Apple" evidence="27">
    <location>
        <begin position="1144"/>
        <end position="1229"/>
    </location>
</feature>
<dbReference type="Pfam" id="PF12947">
    <property type="entry name" value="EGF_3"/>
    <property type="match status" value="3"/>
</dbReference>
<evidence type="ECO:0000256" key="11">
    <source>
        <dbReference type="ARBA" id="ARBA00022889"/>
    </source>
</evidence>
<sequence length="2670" mass="293614">MAGNVVLLFCVLVGFAEANTSLSRFDFYNGKALEGHNDERINNIDEEECARRCLVGTSAVPSGSCLSFDYGHDACFLSRASKDTPGALIFDAGLFGYYQRKASPNCDFDTVLCQCTQDTADLTGHAALRVRVQCPTLTAAENGAMTGGNQFEDVVQFTCNHGYQLIGDSSRTCQADGTWTGEDPTCIDITPVSLRTEAISSTEIQLTWSLPGYAEQVQGYIISVRPRGSTNVTTIGVGQSDSPSSTLHNLAPYTYYEFWIVAFMGDVQSDRSEIVSQRTMEGVPTVPRDVKLTNLSWSELRVTWDDPDNFYGPNDGYIIDLYTSTNSDAVQNVTEVVENSTEYSFSGLEAATSYAVEVRANNGRNTGPPGNATARTSDGSITSLSWFDFYNGKALEGHNDERINNIDEEECARRCLVGTSTVPSGSCLSFDYGHDACFLSRASKDTPGALIFDAGLFGYYHRKGVQCPTLTAPENGAVTGGNSYQDEVQFTCNHGYQLIGDSSRTCQADGTWSGAVPTCIGSTGNVTTIGVGQSDSPSSTVHNLAPYTYYEFWIVAFIGDFQSDRSEIVSQRTLEGVPTVPRNVKLTNLSWSELRVTWNDPDNFYGPNDGYVIDLYTSTSSDAVKSGIDVAHNSKEYRFSGLEAATSYTVEVYIQGYHPNDGGERQEDEYVIKSTTSTSIRLIKSTKTEILELLPNSVYTINVTGFTYTGEGGFSQTVNCTVPPGKPSKPESAVLPDETKVNSTTFLLHVQPTSERNGPIGCYHVVVVKSNIPVNLPDPETLQSYKTLEQAEDSGDENIAYIAMALTAEAVGEFTEVTVGDGRVTSCKPQQGGRTRRALTSDDVYNQEYTNSPLEPDSSYTTSVRAYGPDDGEQPYFSASQYMDPVLTAGLIGLGAVSALLLIGIVASAAVVLLKRRRTSSKPKREDNGTSFENFAFDNTNYTDARTNNATDDGMNLYVINDDSTNRRGPTSGSGQDGEYEMPDESGEEGAYQTLDPRTLEILNIEYQKLAEKRTGSILFSVRIKSQKSEKEEVIYKKMAEKALFVLLLSVWIGYAESNTWLSFFEYHDGKALDGQESERITGITNVVCARRCLGGTSAVPFGSCLSFDYDNNGQGTCILSTASMNPSGTNLIQDASFDYFHRKEGSMFEKHDNKALSGFNHERLESTSLGNCALKCLQGTTAVPAGTCRSFDYTRSSRVCILSRDSMETQTTLGPNIRVDYYHRKKPCSDGPCQNGGICSNNDYDSFSCMCTAGWTGDTCETDDDECTDGHNCSPDASCYNIPGSFTCDCDSGYSGDGVTCTDIDECMDSNACSPQATCTNTVGSFTCACNSGYSGDGVSCADINECTDGTHNCHSEATCSNTDGGFTCHCNPGYGGNGTTCTDNDECVDSTHNCHRQASCSNTPGSFTCACTSGYSGDGVTCADIDECTDNSHNCHRSRATCANTPGSFRCACTSGYSGNGITCTDINECDANGGRGPCDQNCDNSVGSFTCSCDPGYTLNSDDRTCDDVNECTRENSGKGPCQQRCANSVGSFTCSCNDGYSLTTDERTCRDVNECTGTPRPCSQICDDIDGGYSCSCWEGFKKHSTNRKICIAPADITPSMLRATAQSSTAIQLRWSIPRHYGQIMGHIVYVKTTEGTDEPDQERIGRRARSFRVNDLVPYTNYTFWVVATINEFRSNGSEFVTQRTLEGTPTVPQNISLMNVSWHELRATWEHPEQFQGPNEGYVIKLYNSGETINEDTPIGRVNSTQYVFSGLQAATEYTVEVHLQAHYTDGNGQIQKDKYGVKSTESTAIRLMKSTKTEILELLPNSVYTINVTGFTYTGEGDFSQTINCTVPPGKPSLPGKPVLSQKRTASTFELQIQPAPERNGPIRCYHVIAVRTDKNNTDSLPKPEELDVYKTQEEAENADLGYAAYIAMAQTSEVVKTTNDVTLGDGSVTSCRGDRTSRDLTVDDVYDEDYMNSPLTPGAFYTTSVRAYGPKGDDQPSFSASQYTAPTRTASRRDKSYLIPIIAAACGAALLAIVITAVVCCLRRRKRSGKTNNNPQHVPRGRDNDVVEMAAVGNDDDDGGGNIYANVANVSQLTINDPVPADRLEEVFNDRHANDDQIFRDEYGSIPDETSDPHEEYQRPENIEKNRFKNIFTYDHSRVVLSTIEGEPGSDYINANYVDGYNHSKKFIAAQGPLETTVDDFWRMVWEQDTATIVMVTNLVEKNKRKCTQYWPIRDSSTYGNIIVTLDDTTTLVDYVIRTFTLKQTTGNSRARTVTQFHFTSWPDHGVPQSPLGMMKFIRRAKTSNPPGRGPIVVHCSAGVGRTGTFIAIEAMQEMMAAERRVDVHGFIGQMRNNRHSMVQTDDQYVFIYRALLEQHLYGDTEVEVANIHRHMHKLKAPSADPNEMGYEAEFKKLTRIPIDQDNMRAADKPANKSKNRIVTNVPYDTTRVFLPQITGVKDSDYINASFIDGYRQRDGFLATQGPLRNIVDDFWRMVWEWKSYSIVMLTRLTENEQESCHKYWPDGRAEYGKISVELKETEKCPSFILRTFHVGHTEKTGPPFRVIRQFHFEDWLANGVPGNAGKMLDLIGKVEKQQQQSGNGPITVHCSSGAGRTGAFIALNTVLERVKAEGICDLFQTVKSMRYSRPHMVQTADQYLFCYQAVVEYLDSFDNYANFQ</sequence>
<evidence type="ECO:0000259" key="25">
    <source>
        <dbReference type="PROSITE" id="PS50853"/>
    </source>
</evidence>
<protein>
    <submittedName>
        <fullName evidence="28">PTPRA protein</fullName>
    </submittedName>
</protein>
<feature type="domain" description="EGF-like" evidence="22">
    <location>
        <begin position="1344"/>
        <end position="1384"/>
    </location>
</feature>
<dbReference type="Pfam" id="PF00041">
    <property type="entry name" value="fn3"/>
    <property type="match status" value="5"/>
</dbReference>
<dbReference type="GO" id="GO:0005509">
    <property type="term" value="F:calcium ion binding"/>
    <property type="evidence" value="ECO:0007669"/>
    <property type="project" value="InterPro"/>
</dbReference>
<feature type="domain" description="EGF-like" evidence="22">
    <location>
        <begin position="1468"/>
        <end position="1510"/>
    </location>
</feature>
<keyword evidence="16" id="KW-0325">Glycoprotein</keyword>
<feature type="domain" description="Apple" evidence="27">
    <location>
        <begin position="1056"/>
        <end position="1137"/>
    </location>
</feature>
<proteinExistence type="predicted"/>
<dbReference type="Gene3D" id="2.10.70.10">
    <property type="entry name" value="Complement Module, domain 1"/>
    <property type="match status" value="2"/>
</dbReference>
<evidence type="ECO:0000256" key="13">
    <source>
        <dbReference type="ARBA" id="ARBA00022989"/>
    </source>
</evidence>
<evidence type="ECO:0000256" key="8">
    <source>
        <dbReference type="ARBA" id="ARBA00022737"/>
    </source>
</evidence>
<accession>A0A8J9YY84</accession>
<dbReference type="CDD" id="cd00063">
    <property type="entry name" value="FN3"/>
    <property type="match status" value="6"/>
</dbReference>
<keyword evidence="9" id="KW-0378">Hydrolase</keyword>
<keyword evidence="11" id="KW-0130">Cell adhesion</keyword>
<feature type="signal peptide" evidence="21">
    <location>
        <begin position="1"/>
        <end position="18"/>
    </location>
</feature>
<dbReference type="InterPro" id="IPR009030">
    <property type="entry name" value="Growth_fac_rcpt_cys_sf"/>
</dbReference>
<dbReference type="PROSITE" id="PS50923">
    <property type="entry name" value="SUSHI"/>
    <property type="match status" value="2"/>
</dbReference>
<evidence type="ECO:0000256" key="9">
    <source>
        <dbReference type="ARBA" id="ARBA00022801"/>
    </source>
</evidence>
<dbReference type="Pfam" id="PF00008">
    <property type="entry name" value="EGF"/>
    <property type="match status" value="1"/>
</dbReference>
<dbReference type="InterPro" id="IPR026823">
    <property type="entry name" value="cEGF"/>
</dbReference>
<dbReference type="FunFam" id="2.10.25.10:FF:000173">
    <property type="entry name" value="Neurogenic locus notch protein 2"/>
    <property type="match status" value="1"/>
</dbReference>
<evidence type="ECO:0000256" key="14">
    <source>
        <dbReference type="ARBA" id="ARBA00023136"/>
    </source>
</evidence>
<evidence type="ECO:0000256" key="20">
    <source>
        <dbReference type="SAM" id="Phobius"/>
    </source>
</evidence>
<dbReference type="FunFam" id="3.90.190.10:FF:000021">
    <property type="entry name" value="Receptor-type tyrosine-protein phosphatase alpha"/>
    <property type="match status" value="1"/>
</dbReference>
<dbReference type="InterPro" id="IPR035976">
    <property type="entry name" value="Sushi/SCR/CCP_sf"/>
</dbReference>
<dbReference type="EMBL" id="OV696698">
    <property type="protein sequence ID" value="CAH1243821.1"/>
    <property type="molecule type" value="Genomic_DNA"/>
</dbReference>
<dbReference type="PROSITE" id="PS00010">
    <property type="entry name" value="ASX_HYDROXYL"/>
    <property type="match status" value="7"/>
</dbReference>
<dbReference type="Pfam" id="PF00084">
    <property type="entry name" value="Sushi"/>
    <property type="match status" value="2"/>
</dbReference>
<evidence type="ECO:0000256" key="5">
    <source>
        <dbReference type="ARBA" id="ARBA00022659"/>
    </source>
</evidence>
<feature type="domain" description="Sushi" evidence="26">
    <location>
        <begin position="132"/>
        <end position="188"/>
    </location>
</feature>
<dbReference type="SUPFAM" id="SSF57535">
    <property type="entry name" value="Complement control module/SCR domain"/>
    <property type="match status" value="2"/>
</dbReference>
<dbReference type="FunFam" id="2.10.25.10:FF:000240">
    <property type="entry name" value="Vitamin K-dependent protein S"/>
    <property type="match status" value="2"/>
</dbReference>
<feature type="domain" description="EGF-like" evidence="22">
    <location>
        <begin position="1264"/>
        <end position="1303"/>
    </location>
</feature>
<organism evidence="28 29">
    <name type="scientific">Branchiostoma lanceolatum</name>
    <name type="common">Common lancelet</name>
    <name type="synonym">Amphioxus lanceolatum</name>
    <dbReference type="NCBI Taxonomy" id="7740"/>
    <lineage>
        <taxon>Eukaryota</taxon>
        <taxon>Metazoa</taxon>
        <taxon>Chordata</taxon>
        <taxon>Cephalochordata</taxon>
        <taxon>Leptocardii</taxon>
        <taxon>Amphioxiformes</taxon>
        <taxon>Branchiostomatidae</taxon>
        <taxon>Branchiostoma</taxon>
    </lineage>
</organism>
<dbReference type="InterPro" id="IPR000742">
    <property type="entry name" value="EGF"/>
</dbReference>
<evidence type="ECO:0000259" key="27">
    <source>
        <dbReference type="PROSITE" id="PS50948"/>
    </source>
</evidence>
<gene>
    <name evidence="28" type="primary">PTPRA</name>
    <name evidence="28" type="ORF">BLAG_LOCUS6653</name>
</gene>
<dbReference type="FunFam" id="2.10.70.10:FF:000064">
    <property type="entry name" value="Fibulin 7"/>
    <property type="match status" value="2"/>
</dbReference>